<dbReference type="InterPro" id="IPR002491">
    <property type="entry name" value="ABC_transptr_periplasmic_BD"/>
</dbReference>
<dbReference type="EMBL" id="JBDLNU010000004">
    <property type="protein sequence ID" value="MFM1729974.1"/>
    <property type="molecule type" value="Genomic_DNA"/>
</dbReference>
<evidence type="ECO:0000256" key="3">
    <source>
        <dbReference type="ARBA" id="ARBA00022448"/>
    </source>
</evidence>
<reference evidence="7 8" key="1">
    <citation type="submission" date="2023-11" db="EMBL/GenBank/DDBJ databases">
        <authorList>
            <person name="Val-Calvo J."/>
            <person name="Scortti M."/>
            <person name="Vazquez-Boland J."/>
        </authorList>
    </citation>
    <scope>NUCLEOTIDE SEQUENCE [LARGE SCALE GENOMIC DNA]</scope>
    <source>
        <strain evidence="7 8">DSM 46662</strain>
    </source>
</reference>
<comment type="subcellular location">
    <subcellularLocation>
        <location evidence="1">Cell envelope</location>
    </subcellularLocation>
</comment>
<evidence type="ECO:0000256" key="1">
    <source>
        <dbReference type="ARBA" id="ARBA00004196"/>
    </source>
</evidence>
<evidence type="ECO:0000256" key="2">
    <source>
        <dbReference type="ARBA" id="ARBA00008814"/>
    </source>
</evidence>
<dbReference type="Gene3D" id="3.40.50.1980">
    <property type="entry name" value="Nitrogenase molybdenum iron protein domain"/>
    <property type="match status" value="2"/>
</dbReference>
<name>A0ABW9FXV2_9NOCA</name>
<dbReference type="PROSITE" id="PS50983">
    <property type="entry name" value="FE_B12_PBP"/>
    <property type="match status" value="1"/>
</dbReference>
<evidence type="ECO:0000259" key="6">
    <source>
        <dbReference type="PROSITE" id="PS50983"/>
    </source>
</evidence>
<dbReference type="Proteomes" id="UP001629744">
    <property type="component" value="Unassembled WGS sequence"/>
</dbReference>
<comment type="similarity">
    <text evidence="2">Belongs to the bacterial solute-binding protein 8 family.</text>
</comment>
<keyword evidence="3" id="KW-0813">Transport</keyword>
<dbReference type="InterPro" id="IPR051313">
    <property type="entry name" value="Bact_iron-sidero_bind"/>
</dbReference>
<dbReference type="Pfam" id="PF01497">
    <property type="entry name" value="Peripla_BP_2"/>
    <property type="match status" value="1"/>
</dbReference>
<dbReference type="PROSITE" id="PS51318">
    <property type="entry name" value="TAT"/>
    <property type="match status" value="1"/>
</dbReference>
<evidence type="ECO:0000313" key="8">
    <source>
        <dbReference type="Proteomes" id="UP001629744"/>
    </source>
</evidence>
<evidence type="ECO:0000256" key="4">
    <source>
        <dbReference type="ARBA" id="ARBA00022729"/>
    </source>
</evidence>
<feature type="domain" description="Fe/B12 periplasmic-binding" evidence="6">
    <location>
        <begin position="68"/>
        <end position="338"/>
    </location>
</feature>
<dbReference type="InterPro" id="IPR006311">
    <property type="entry name" value="TAT_signal"/>
</dbReference>
<evidence type="ECO:0000256" key="5">
    <source>
        <dbReference type="SAM" id="SignalP"/>
    </source>
</evidence>
<comment type="caution">
    <text evidence="7">The sequence shown here is derived from an EMBL/GenBank/DDBJ whole genome shotgun (WGS) entry which is preliminary data.</text>
</comment>
<sequence length="343" mass="36344">MAPTLSRRTMLTMSFATIAGLAVAGCSSNDSSQGDRTAGAADHAEPGAYPVTIDHKFGSTTITQAPRRIAAVGIGDADVLLALGLTPVLVPVWTGSTDDGIGVWAEPSLHGDDPAALANATTEFDIETIVASAPDLIIAVNNAIDEDTYRKLSAVAPTVLHAADQTDWVLPWEEVTTRIGAAVGLPAQAEREVQDVQDRITKARNDNPQFRGKTAVLVAARNDGTLRAFAPDAARAQLLTQLGFEPPQALKDRFGGKLNFEVSAENYSLLDADLMLFDNYEKVRATLEGTPAFTNLDVVRTGGLIGLDPIVSDAVSMPNPLTIPFVLDEFVALINAAERARQS</sequence>
<organism evidence="7 8">
    <name type="scientific">Prescottella soli</name>
    <dbReference type="NCBI Taxonomy" id="1543852"/>
    <lineage>
        <taxon>Bacteria</taxon>
        <taxon>Bacillati</taxon>
        <taxon>Actinomycetota</taxon>
        <taxon>Actinomycetes</taxon>
        <taxon>Mycobacteriales</taxon>
        <taxon>Nocardiaceae</taxon>
        <taxon>Prescottella</taxon>
    </lineage>
</organism>
<keyword evidence="8" id="KW-1185">Reference proteome</keyword>
<dbReference type="PANTHER" id="PTHR30532:SF24">
    <property type="entry name" value="FERRIC ENTEROBACTIN-BINDING PERIPLASMIC PROTEIN FEPB"/>
    <property type="match status" value="1"/>
</dbReference>
<protein>
    <submittedName>
        <fullName evidence="7">ABC transporter substrate-binding protein</fullName>
    </submittedName>
</protein>
<feature type="chain" id="PRO_5046953609" evidence="5">
    <location>
        <begin position="25"/>
        <end position="343"/>
    </location>
</feature>
<dbReference type="PANTHER" id="PTHR30532">
    <property type="entry name" value="IRON III DICITRATE-BINDING PERIPLASMIC PROTEIN"/>
    <property type="match status" value="1"/>
</dbReference>
<feature type="signal peptide" evidence="5">
    <location>
        <begin position="1"/>
        <end position="24"/>
    </location>
</feature>
<dbReference type="RefSeq" id="WP_348603269.1">
    <property type="nucleotide sequence ID" value="NZ_CP157276.1"/>
</dbReference>
<accession>A0ABW9FXV2</accession>
<keyword evidence="4 5" id="KW-0732">Signal</keyword>
<evidence type="ECO:0000313" key="7">
    <source>
        <dbReference type="EMBL" id="MFM1729974.1"/>
    </source>
</evidence>
<proteinExistence type="inferred from homology"/>
<dbReference type="SUPFAM" id="SSF53807">
    <property type="entry name" value="Helical backbone' metal receptor"/>
    <property type="match status" value="1"/>
</dbReference>
<dbReference type="PROSITE" id="PS51257">
    <property type="entry name" value="PROKAR_LIPOPROTEIN"/>
    <property type="match status" value="1"/>
</dbReference>
<gene>
    <name evidence="7" type="ORF">ABEU19_003493</name>
</gene>